<dbReference type="EMBL" id="HBUE01271447">
    <property type="protein sequence ID" value="CAG6564148.1"/>
    <property type="molecule type" value="Transcribed_RNA"/>
</dbReference>
<dbReference type="EMBL" id="HBUE01166146">
    <property type="protein sequence ID" value="CAG6512687.1"/>
    <property type="molecule type" value="Transcribed_RNA"/>
</dbReference>
<reference evidence="2" key="1">
    <citation type="submission" date="2021-05" db="EMBL/GenBank/DDBJ databases">
        <authorList>
            <person name="Alioto T."/>
            <person name="Alioto T."/>
            <person name="Gomez Garrido J."/>
        </authorList>
    </citation>
    <scope>NUCLEOTIDE SEQUENCE</scope>
</reference>
<sequence>MRYIRDGLLLPFLRQADSRPVHAGSLLRTVPRTVSSQLRRIPQPIRKPNPLPGLAVRLVPTGTFAAEERAGPANPEALRWWPRAGRCWATTTDGDAGNDIPVLGLSGFDAGAADVPPLEGRRRRKHLPDG</sequence>
<feature type="region of interest" description="Disordered" evidence="1">
    <location>
        <begin position="109"/>
        <end position="130"/>
    </location>
</feature>
<proteinExistence type="predicted"/>
<name>A0A8D8DHT3_CULPI</name>
<organism evidence="2">
    <name type="scientific">Culex pipiens</name>
    <name type="common">House mosquito</name>
    <dbReference type="NCBI Taxonomy" id="7175"/>
    <lineage>
        <taxon>Eukaryota</taxon>
        <taxon>Metazoa</taxon>
        <taxon>Ecdysozoa</taxon>
        <taxon>Arthropoda</taxon>
        <taxon>Hexapoda</taxon>
        <taxon>Insecta</taxon>
        <taxon>Pterygota</taxon>
        <taxon>Neoptera</taxon>
        <taxon>Endopterygota</taxon>
        <taxon>Diptera</taxon>
        <taxon>Nematocera</taxon>
        <taxon>Culicoidea</taxon>
        <taxon>Culicidae</taxon>
        <taxon>Culicinae</taxon>
        <taxon>Culicini</taxon>
        <taxon>Culex</taxon>
        <taxon>Culex</taxon>
    </lineage>
</organism>
<protein>
    <submittedName>
        <fullName evidence="2">(northern house mosquito) hypothetical protein</fullName>
    </submittedName>
</protein>
<evidence type="ECO:0000256" key="1">
    <source>
        <dbReference type="SAM" id="MobiDB-lite"/>
    </source>
</evidence>
<evidence type="ECO:0000313" key="2">
    <source>
        <dbReference type="EMBL" id="CAG6512687.1"/>
    </source>
</evidence>
<feature type="compositionally biased region" description="Basic residues" evidence="1">
    <location>
        <begin position="121"/>
        <end position="130"/>
    </location>
</feature>
<dbReference type="AlphaFoldDB" id="A0A8D8DHT3"/>
<accession>A0A8D8DHT3</accession>